<feature type="transmembrane region" description="Helical" evidence="1">
    <location>
        <begin position="92"/>
        <end position="118"/>
    </location>
</feature>
<dbReference type="InterPro" id="IPR051311">
    <property type="entry name" value="DedA_domain"/>
</dbReference>
<dbReference type="PANTHER" id="PTHR42709">
    <property type="entry name" value="ALKALINE PHOSPHATASE LIKE PROTEIN"/>
    <property type="match status" value="1"/>
</dbReference>
<evidence type="ECO:0000313" key="3">
    <source>
        <dbReference type="EMBL" id="MPM58184.1"/>
    </source>
</evidence>
<feature type="transmembrane region" description="Helical" evidence="1">
    <location>
        <begin position="7"/>
        <end position="36"/>
    </location>
</feature>
<dbReference type="PANTHER" id="PTHR42709:SF4">
    <property type="entry name" value="INNER MEMBRANE PROTEIN YQAA"/>
    <property type="match status" value="1"/>
</dbReference>
<evidence type="ECO:0000256" key="1">
    <source>
        <dbReference type="SAM" id="Phobius"/>
    </source>
</evidence>
<organism evidence="3">
    <name type="scientific">bioreactor metagenome</name>
    <dbReference type="NCBI Taxonomy" id="1076179"/>
    <lineage>
        <taxon>unclassified sequences</taxon>
        <taxon>metagenomes</taxon>
        <taxon>ecological metagenomes</taxon>
    </lineage>
</organism>
<dbReference type="Pfam" id="PF09335">
    <property type="entry name" value="VTT_dom"/>
    <property type="match status" value="1"/>
</dbReference>
<sequence length="155" mass="17366">MELFGDLGYLGLFIGTFLAATVVPFSSDFLIIGVLVAGANPLLAFILATVGNWLGGLTSYYLGHLGKWEWIEKWLRVKEESLNKHKSKIEKYGSLIALLSWAPFVGDIFAIGLGFYRVDFLKSAVFMFIGKALRFAFWIGLYFLMGESVLSLKFF</sequence>
<comment type="caution">
    <text evidence="3">The sequence shown here is derived from an EMBL/GenBank/DDBJ whole genome shotgun (WGS) entry which is preliminary data.</text>
</comment>
<name>A0A645B928_9ZZZZ</name>
<keyword evidence="1" id="KW-0812">Transmembrane</keyword>
<feature type="transmembrane region" description="Helical" evidence="1">
    <location>
        <begin position="124"/>
        <end position="145"/>
    </location>
</feature>
<protein>
    <submittedName>
        <fullName evidence="3">Inner membrane protein YqaA</fullName>
    </submittedName>
</protein>
<gene>
    <name evidence="3" type="primary">yqaA_11</name>
    <name evidence="3" type="ORF">SDC9_105014</name>
</gene>
<proteinExistence type="predicted"/>
<accession>A0A645B928</accession>
<dbReference type="AlphaFoldDB" id="A0A645B928"/>
<dbReference type="EMBL" id="VSSQ01016638">
    <property type="protein sequence ID" value="MPM58184.1"/>
    <property type="molecule type" value="Genomic_DNA"/>
</dbReference>
<feature type="domain" description="VTT" evidence="2">
    <location>
        <begin position="30"/>
        <end position="140"/>
    </location>
</feature>
<dbReference type="InterPro" id="IPR032816">
    <property type="entry name" value="VTT_dom"/>
</dbReference>
<evidence type="ECO:0000259" key="2">
    <source>
        <dbReference type="Pfam" id="PF09335"/>
    </source>
</evidence>
<keyword evidence="1" id="KW-1133">Transmembrane helix</keyword>
<reference evidence="3" key="1">
    <citation type="submission" date="2019-08" db="EMBL/GenBank/DDBJ databases">
        <authorList>
            <person name="Kucharzyk K."/>
            <person name="Murdoch R.W."/>
            <person name="Higgins S."/>
            <person name="Loffler F."/>
        </authorList>
    </citation>
    <scope>NUCLEOTIDE SEQUENCE</scope>
</reference>
<keyword evidence="1" id="KW-0472">Membrane</keyword>